<organism evidence="3 4">
    <name type="scientific">Amphibalanus amphitrite</name>
    <name type="common">Striped barnacle</name>
    <name type="synonym">Balanus amphitrite</name>
    <dbReference type="NCBI Taxonomy" id="1232801"/>
    <lineage>
        <taxon>Eukaryota</taxon>
        <taxon>Metazoa</taxon>
        <taxon>Ecdysozoa</taxon>
        <taxon>Arthropoda</taxon>
        <taxon>Crustacea</taxon>
        <taxon>Multicrustacea</taxon>
        <taxon>Cirripedia</taxon>
        <taxon>Thoracica</taxon>
        <taxon>Thoracicalcarea</taxon>
        <taxon>Balanomorpha</taxon>
        <taxon>Balanoidea</taxon>
        <taxon>Balanidae</taxon>
        <taxon>Amphibalaninae</taxon>
        <taxon>Amphibalanus</taxon>
    </lineage>
</organism>
<dbReference type="OrthoDB" id="6371549at2759"/>
<feature type="transmembrane region" description="Helical" evidence="1">
    <location>
        <begin position="28"/>
        <end position="47"/>
    </location>
</feature>
<dbReference type="AlphaFoldDB" id="A0A6A4WKU5"/>
<dbReference type="EMBL" id="VIIS01000959">
    <property type="protein sequence ID" value="KAF0303263.1"/>
    <property type="molecule type" value="Genomic_DNA"/>
</dbReference>
<reference evidence="3 4" key="1">
    <citation type="submission" date="2019-07" db="EMBL/GenBank/DDBJ databases">
        <title>Draft genome assembly of a fouling barnacle, Amphibalanus amphitrite (Darwin, 1854): The first reference genome for Thecostraca.</title>
        <authorList>
            <person name="Kim W."/>
        </authorList>
    </citation>
    <scope>NUCLEOTIDE SEQUENCE [LARGE SCALE GENOMIC DNA]</scope>
    <source>
        <strain evidence="3">SNU_AA5</strain>
        <tissue evidence="3">Soma without cirri and trophi</tissue>
    </source>
</reference>
<accession>A0A6A4WKU5</accession>
<dbReference type="EMBL" id="VIIS01000959">
    <property type="protein sequence ID" value="KAF0303262.1"/>
    <property type="molecule type" value="Genomic_DNA"/>
</dbReference>
<sequence>MRLSHVAVLVCALGWVAAQDAYTQGVVNGATLALAGTAVVGLGAIAIKQHQNRNRYRNRYRYNAYPSYNYYNYDPYYQQQQYYYRRRRSTEPEDELERDFEKIMAQDKGQCGMRVVCELEAQAASGAELSDFGRLIVSLFGPTPGPVPAAALDTAHGRYGYAAYVGFKSGLASCAELYSSCQFGSKTIMRLVQASQTQPAAAENL</sequence>
<keyword evidence="1" id="KW-0472">Membrane</keyword>
<evidence type="ECO:0000256" key="2">
    <source>
        <dbReference type="SAM" id="SignalP"/>
    </source>
</evidence>
<comment type="caution">
    <text evidence="3">The sequence shown here is derived from an EMBL/GenBank/DDBJ whole genome shotgun (WGS) entry which is preliminary data.</text>
</comment>
<feature type="chain" id="PRO_5036168149" description="RRM domain-containing protein" evidence="2">
    <location>
        <begin position="19"/>
        <end position="205"/>
    </location>
</feature>
<name>A0A6A4WKU5_AMPAM</name>
<gene>
    <name evidence="3" type="ORF">FJT64_024739</name>
</gene>
<evidence type="ECO:0000256" key="1">
    <source>
        <dbReference type="SAM" id="Phobius"/>
    </source>
</evidence>
<dbReference type="Proteomes" id="UP000440578">
    <property type="component" value="Unassembled WGS sequence"/>
</dbReference>
<feature type="signal peptide" evidence="2">
    <location>
        <begin position="1"/>
        <end position="18"/>
    </location>
</feature>
<proteinExistence type="predicted"/>
<keyword evidence="1" id="KW-0812">Transmembrane</keyword>
<evidence type="ECO:0000313" key="4">
    <source>
        <dbReference type="Proteomes" id="UP000440578"/>
    </source>
</evidence>
<protein>
    <recommendedName>
        <fullName evidence="5">RRM domain-containing protein</fullName>
    </recommendedName>
</protein>
<evidence type="ECO:0000313" key="3">
    <source>
        <dbReference type="EMBL" id="KAF0303262.1"/>
    </source>
</evidence>
<keyword evidence="2" id="KW-0732">Signal</keyword>
<evidence type="ECO:0008006" key="5">
    <source>
        <dbReference type="Google" id="ProtNLM"/>
    </source>
</evidence>
<keyword evidence="4" id="KW-1185">Reference proteome</keyword>
<keyword evidence="1" id="KW-1133">Transmembrane helix</keyword>